<dbReference type="Proteomes" id="UP000831151">
    <property type="component" value="Chromosome"/>
</dbReference>
<dbReference type="InterPro" id="IPR051044">
    <property type="entry name" value="MAG_DAG_Lipase"/>
</dbReference>
<dbReference type="SUPFAM" id="SSF53474">
    <property type="entry name" value="alpha/beta-Hydrolases"/>
    <property type="match status" value="1"/>
</dbReference>
<dbReference type="Gene3D" id="3.40.50.1820">
    <property type="entry name" value="alpha/beta hydrolase"/>
    <property type="match status" value="1"/>
</dbReference>
<dbReference type="GO" id="GO:0016787">
    <property type="term" value="F:hydrolase activity"/>
    <property type="evidence" value="ECO:0007669"/>
    <property type="project" value="UniProtKB-KW"/>
</dbReference>
<dbReference type="InterPro" id="IPR029058">
    <property type="entry name" value="AB_hydrolase_fold"/>
</dbReference>
<evidence type="ECO:0000313" key="2">
    <source>
        <dbReference type="EMBL" id="UQK59827.1"/>
    </source>
</evidence>
<dbReference type="KEGG" id="fms:M1R53_04050"/>
<keyword evidence="2" id="KW-0378">Hydrolase</keyword>
<dbReference type="AlphaFoldDB" id="A0A9E7IVW0"/>
<name>A0A9E7IVW0_9FIRM</name>
<proteinExistence type="predicted"/>
<gene>
    <name evidence="2" type="ORF">M1R53_04050</name>
</gene>
<evidence type="ECO:0000313" key="3">
    <source>
        <dbReference type="Proteomes" id="UP000831151"/>
    </source>
</evidence>
<reference evidence="2" key="1">
    <citation type="submission" date="2022-04" db="EMBL/GenBank/DDBJ databases">
        <title>Complete genome sequences of Ezakiella coagulans and Fenollaria massiliensis.</title>
        <authorList>
            <person name="France M.T."/>
            <person name="Clifford J."/>
            <person name="Narina S."/>
            <person name="Rutt L."/>
            <person name="Ravel J."/>
        </authorList>
    </citation>
    <scope>NUCLEOTIDE SEQUENCE</scope>
    <source>
        <strain evidence="2">C0061C2</strain>
    </source>
</reference>
<protein>
    <submittedName>
        <fullName evidence="2">Alpha/beta hydrolase</fullName>
    </submittedName>
</protein>
<keyword evidence="3" id="KW-1185">Reference proteome</keyword>
<sequence>MEKNYLEFTAKDKKKIKYLEWKAENPEFCVEIVHGMHDHAMRYDEFARFLQANGISSYALDLRGHGMTAADKEHLGLAPENNAWMKMVDDIDVLSSIIKKENPDKKIALLGHSMGSILARTYAYKYGDQIDKMILLSSVKTPVFLNQLFKVFLKVVIAKEGYDAKNDSLNQKSFDFLGKGAGENILTSDPVEAENFLCDEYCMLKYSNGFFQMLIHGVDKACSRDNLDYIPKNLPIYLFSGKKDSLSNFEQGIKQIYGLFRSIGIENLELIEYDDLKHDLIHELNKEKVFQDILKALLA</sequence>
<dbReference type="PANTHER" id="PTHR11614">
    <property type="entry name" value="PHOSPHOLIPASE-RELATED"/>
    <property type="match status" value="1"/>
</dbReference>
<accession>A0A9E7IVW0</accession>
<dbReference type="EMBL" id="CP096649">
    <property type="protein sequence ID" value="UQK59827.1"/>
    <property type="molecule type" value="Genomic_DNA"/>
</dbReference>
<evidence type="ECO:0000259" key="1">
    <source>
        <dbReference type="Pfam" id="PF12146"/>
    </source>
</evidence>
<dbReference type="RefSeq" id="WP_249243165.1">
    <property type="nucleotide sequence ID" value="NZ_CP096649.1"/>
</dbReference>
<dbReference type="Pfam" id="PF12146">
    <property type="entry name" value="Hydrolase_4"/>
    <property type="match status" value="1"/>
</dbReference>
<organism evidence="2 3">
    <name type="scientific">Fenollaria massiliensis</name>
    <dbReference type="NCBI Taxonomy" id="938288"/>
    <lineage>
        <taxon>Bacteria</taxon>
        <taxon>Bacillati</taxon>
        <taxon>Bacillota</taxon>
        <taxon>Clostridia</taxon>
        <taxon>Eubacteriales</taxon>
        <taxon>Fenollaria</taxon>
    </lineage>
</organism>
<feature type="domain" description="Serine aminopeptidase S33" evidence="1">
    <location>
        <begin position="26"/>
        <end position="284"/>
    </location>
</feature>
<dbReference type="InterPro" id="IPR022742">
    <property type="entry name" value="Hydrolase_4"/>
</dbReference>